<dbReference type="Gene3D" id="1.10.10.10">
    <property type="entry name" value="Winged helix-like DNA-binding domain superfamily/Winged helix DNA-binding domain"/>
    <property type="match status" value="1"/>
</dbReference>
<evidence type="ECO:0008006" key="9">
    <source>
        <dbReference type="Google" id="ProtNLM"/>
    </source>
</evidence>
<dbReference type="PANTHER" id="PTHR43712:SF2">
    <property type="entry name" value="O-METHYLTRANSFERASE CICE"/>
    <property type="match status" value="1"/>
</dbReference>
<organism evidence="7 8">
    <name type="scientific">Streptomyces caatingaensis</name>
    <dbReference type="NCBI Taxonomy" id="1678637"/>
    <lineage>
        <taxon>Bacteria</taxon>
        <taxon>Bacillati</taxon>
        <taxon>Actinomycetota</taxon>
        <taxon>Actinomycetes</taxon>
        <taxon>Kitasatosporales</taxon>
        <taxon>Streptomycetaceae</taxon>
        <taxon>Streptomyces</taxon>
    </lineage>
</organism>
<evidence type="ECO:0000256" key="2">
    <source>
        <dbReference type="ARBA" id="ARBA00022679"/>
    </source>
</evidence>
<dbReference type="PATRIC" id="fig|1678637.3.peg.4653"/>
<evidence type="ECO:0000256" key="1">
    <source>
        <dbReference type="ARBA" id="ARBA00022603"/>
    </source>
</evidence>
<dbReference type="InterPro" id="IPR012967">
    <property type="entry name" value="COMT_dimerisation"/>
</dbReference>
<dbReference type="SUPFAM" id="SSF53335">
    <property type="entry name" value="S-adenosyl-L-methionine-dependent methyltransferases"/>
    <property type="match status" value="1"/>
</dbReference>
<dbReference type="InterPro" id="IPR036390">
    <property type="entry name" value="WH_DNA-bd_sf"/>
</dbReference>
<dbReference type="CDD" id="cd02440">
    <property type="entry name" value="AdoMet_MTases"/>
    <property type="match status" value="1"/>
</dbReference>
<reference evidence="8" key="1">
    <citation type="submission" date="2015-07" db="EMBL/GenBank/DDBJ databases">
        <title>Draft genome sequence of Streptomyces sp. CMAA 1322, a bacterium isolated from Caatinga biome, from dry forest semiarid of Brazil.</title>
        <authorList>
            <person name="Santos S.N."/>
            <person name="Gacesa R."/>
            <person name="Taketani R.G."/>
            <person name="Long P.F."/>
            <person name="Melo I.S."/>
        </authorList>
    </citation>
    <scope>NUCLEOTIDE SEQUENCE [LARGE SCALE GENOMIC DNA]</scope>
    <source>
        <strain evidence="8">CMAA 1322</strain>
    </source>
</reference>
<dbReference type="Proteomes" id="UP000037288">
    <property type="component" value="Unassembled WGS sequence"/>
</dbReference>
<evidence type="ECO:0000259" key="6">
    <source>
        <dbReference type="Pfam" id="PF08100"/>
    </source>
</evidence>
<dbReference type="PANTHER" id="PTHR43712">
    <property type="entry name" value="PUTATIVE (AFU_ORTHOLOGUE AFUA_4G14580)-RELATED"/>
    <property type="match status" value="1"/>
</dbReference>
<dbReference type="GO" id="GO:0008171">
    <property type="term" value="F:O-methyltransferase activity"/>
    <property type="evidence" value="ECO:0007669"/>
    <property type="project" value="InterPro"/>
</dbReference>
<dbReference type="GO" id="GO:0032259">
    <property type="term" value="P:methylation"/>
    <property type="evidence" value="ECO:0007669"/>
    <property type="project" value="UniProtKB-KW"/>
</dbReference>
<dbReference type="EMBL" id="LFXA01000014">
    <property type="protein sequence ID" value="KNB50558.1"/>
    <property type="molecule type" value="Genomic_DNA"/>
</dbReference>
<keyword evidence="3" id="KW-0949">S-adenosyl-L-methionine</keyword>
<dbReference type="Pfam" id="PF08100">
    <property type="entry name" value="Dimerisation"/>
    <property type="match status" value="1"/>
</dbReference>
<keyword evidence="1" id="KW-0489">Methyltransferase</keyword>
<dbReference type="Pfam" id="PF00891">
    <property type="entry name" value="Methyltransf_2"/>
    <property type="match status" value="1"/>
</dbReference>
<sequence>MNLLTGVERAGILRAGIELRVFDALADAPLTAAAAAAAIGSDARATEVLLEALAALALLEARVPDEPGGRTRYALTDTSRRFLVTGASRYIGGLAKVYTCDYVLDSVKDLAGAVRHGRTLLEDDAEKPGHPYWREFAEGITATSRATSRHVCALLEEWAGPRPTLDVLDVACGNGIQSLTLARRFPRARVHALDWPNVLEVTRRTAEEFGVADRVAYLPGDMFEVAPGGPYDLVLVSHVLHFFDVPTSVRLLSRLAATLRPGGRLLVNDFLVVSRDPLADPASRVFSAQMLAISKGGHTYSLEELRATLTASGLAFESLHSLPGMPVHTVLARAAADGSGR</sequence>
<name>A0A0K9XBG3_9ACTN</name>
<protein>
    <recommendedName>
        <fullName evidence="9">Methyltransferase</fullName>
    </recommendedName>
</protein>
<dbReference type="Gene3D" id="3.40.50.150">
    <property type="entry name" value="Vaccinia Virus protein VP39"/>
    <property type="match status" value="1"/>
</dbReference>
<keyword evidence="2" id="KW-0808">Transferase</keyword>
<evidence type="ECO:0000313" key="7">
    <source>
        <dbReference type="EMBL" id="KNB50558.1"/>
    </source>
</evidence>
<gene>
    <name evidence="7" type="ORF">AC230_21695</name>
</gene>
<feature type="domain" description="O-methyltransferase dimerisation" evidence="6">
    <location>
        <begin position="2"/>
        <end position="84"/>
    </location>
</feature>
<evidence type="ECO:0000313" key="8">
    <source>
        <dbReference type="Proteomes" id="UP000037288"/>
    </source>
</evidence>
<feature type="domain" description="O-methyltransferase C-terminal" evidence="5">
    <location>
        <begin position="134"/>
        <end position="313"/>
    </location>
</feature>
<evidence type="ECO:0000256" key="4">
    <source>
        <dbReference type="PIRSR" id="PIRSR005739-1"/>
    </source>
</evidence>
<dbReference type="PIRSF" id="PIRSF005739">
    <property type="entry name" value="O-mtase"/>
    <property type="match status" value="1"/>
</dbReference>
<dbReference type="AlphaFoldDB" id="A0A0K9XBG3"/>
<feature type="active site" description="Proton acceptor" evidence="4">
    <location>
        <position position="241"/>
    </location>
</feature>
<dbReference type="STRING" id="1678637.AC230_21695"/>
<comment type="caution">
    <text evidence="7">The sequence shown here is derived from an EMBL/GenBank/DDBJ whole genome shotgun (WGS) entry which is preliminary data.</text>
</comment>
<keyword evidence="8" id="KW-1185">Reference proteome</keyword>
<evidence type="ECO:0000259" key="5">
    <source>
        <dbReference type="Pfam" id="PF00891"/>
    </source>
</evidence>
<dbReference type="InterPro" id="IPR029063">
    <property type="entry name" value="SAM-dependent_MTases_sf"/>
</dbReference>
<accession>A0A0K9XBG3</accession>
<dbReference type="InterPro" id="IPR001077">
    <property type="entry name" value="COMT_C"/>
</dbReference>
<dbReference type="GO" id="GO:0046983">
    <property type="term" value="F:protein dimerization activity"/>
    <property type="evidence" value="ECO:0007669"/>
    <property type="project" value="InterPro"/>
</dbReference>
<dbReference type="SUPFAM" id="SSF46785">
    <property type="entry name" value="Winged helix' DNA-binding domain"/>
    <property type="match status" value="1"/>
</dbReference>
<dbReference type="InterPro" id="IPR036388">
    <property type="entry name" value="WH-like_DNA-bd_sf"/>
</dbReference>
<proteinExistence type="predicted"/>
<evidence type="ECO:0000256" key="3">
    <source>
        <dbReference type="ARBA" id="ARBA00022691"/>
    </source>
</evidence>
<dbReference type="InterPro" id="IPR016461">
    <property type="entry name" value="COMT-like"/>
</dbReference>
<dbReference type="PROSITE" id="PS51683">
    <property type="entry name" value="SAM_OMT_II"/>
    <property type="match status" value="1"/>
</dbReference>